<gene>
    <name evidence="2" type="ORF">ALQ89_100208</name>
</gene>
<sequence>MSLIQSVRLNGHDPYAYLNDVLTRLPTQQASEIDQLLPHKWQPV</sequence>
<dbReference type="Proteomes" id="UP000280350">
    <property type="component" value="Unassembled WGS sequence"/>
</dbReference>
<evidence type="ECO:0000313" key="3">
    <source>
        <dbReference type="Proteomes" id="UP000280350"/>
    </source>
</evidence>
<name>A0AAX1VQM8_PSEAJ</name>
<reference evidence="2 3" key="1">
    <citation type="submission" date="2018-08" db="EMBL/GenBank/DDBJ databases">
        <title>Recombination of ecologically and evolutionarily significant loci maintains genetic cohesion in the Pseudomonas syringae species complex.</title>
        <authorList>
            <person name="Dillon M."/>
            <person name="Thakur S."/>
            <person name="Almeida R.N.D."/>
            <person name="Weir B.S."/>
            <person name="Guttman D.S."/>
        </authorList>
    </citation>
    <scope>NUCLEOTIDE SEQUENCE [LARGE SCALE GENOMIC DNA]</scope>
    <source>
        <strain evidence="2 3">ICMP 2851</strain>
    </source>
</reference>
<accession>A0AAX1VQM8</accession>
<dbReference type="AlphaFoldDB" id="A0AAX1VQM8"/>
<evidence type="ECO:0000259" key="1">
    <source>
        <dbReference type="Pfam" id="PF13817"/>
    </source>
</evidence>
<protein>
    <submittedName>
        <fullName evidence="2">Transposase</fullName>
    </submittedName>
</protein>
<feature type="domain" description="Transposase IS66 C-terminal" evidence="1">
    <location>
        <begin position="2"/>
        <end position="39"/>
    </location>
</feature>
<evidence type="ECO:0000313" key="2">
    <source>
        <dbReference type="EMBL" id="RML78253.1"/>
    </source>
</evidence>
<comment type="caution">
    <text evidence="2">The sequence shown here is derived from an EMBL/GenBank/DDBJ whole genome shotgun (WGS) entry which is preliminary data.</text>
</comment>
<dbReference type="EMBL" id="RBNX01000182">
    <property type="protein sequence ID" value="RML78253.1"/>
    <property type="molecule type" value="Genomic_DNA"/>
</dbReference>
<dbReference type="Pfam" id="PF13817">
    <property type="entry name" value="DDE_Tnp_IS66_C"/>
    <property type="match status" value="1"/>
</dbReference>
<organism evidence="2 3">
    <name type="scientific">Pseudomonas amygdali pv. tabaci</name>
    <name type="common">Pseudomonas syringae pv. tabaci</name>
    <dbReference type="NCBI Taxonomy" id="322"/>
    <lineage>
        <taxon>Bacteria</taxon>
        <taxon>Pseudomonadati</taxon>
        <taxon>Pseudomonadota</taxon>
        <taxon>Gammaproteobacteria</taxon>
        <taxon>Pseudomonadales</taxon>
        <taxon>Pseudomonadaceae</taxon>
        <taxon>Pseudomonas</taxon>
        <taxon>Pseudomonas amygdali</taxon>
    </lineage>
</organism>
<proteinExistence type="predicted"/>
<dbReference type="InterPro" id="IPR039552">
    <property type="entry name" value="IS66_C"/>
</dbReference>